<name>A0A919CRN9_9PROT</name>
<evidence type="ECO:0000259" key="2">
    <source>
        <dbReference type="Pfam" id="PF08223"/>
    </source>
</evidence>
<protein>
    <submittedName>
        <fullName evidence="3">Phenylacetic acid degradation operon negative regulatory protein PaaX</fullName>
    </submittedName>
</protein>
<evidence type="ECO:0000313" key="4">
    <source>
        <dbReference type="Proteomes" id="UP000630353"/>
    </source>
</evidence>
<dbReference type="PIRSF" id="PIRSF020623">
    <property type="entry name" value="PaaX"/>
    <property type="match status" value="1"/>
</dbReference>
<feature type="domain" description="Transcriptional repressor PaaX-like C-terminal" evidence="2">
    <location>
        <begin position="197"/>
        <end position="288"/>
    </location>
</feature>
<accession>A0A919CRN9</accession>
<sequence length="325" mass="34215">MTAPSTAAFDFEPRARALIADYPDRLPLRAAAFIVTLYGDVVVPRGGTLWIGNVIEACAEVGISETLVRTAVSRLVAAGRLSGSKAGRRSFYSLTPAARDEFERAAEILYAAPDEPTVDHKAADDWTVVMAAGADGRPAVEALARQGFGLAAPGVALRPGGAAPATADVAPGLLVFQARLTGTTSQGTLKDLAAAAWDLPALAAEYDGFVALFSPIAAALDDAGRGRLNGALALAVRLLLVHAFRRTALRDPRLPATALPADWSGRTARRLFGAVYRALSPDADDHVARRFVDGDGPVAVDAERLRRRLRNLSETGDRPIGRMAS</sequence>
<dbReference type="InterPro" id="IPR011965">
    <property type="entry name" value="PaaX_trns_reg"/>
</dbReference>
<dbReference type="InterPro" id="IPR013225">
    <property type="entry name" value="PaaX_C"/>
</dbReference>
<dbReference type="Proteomes" id="UP000630353">
    <property type="component" value="Unassembled WGS sequence"/>
</dbReference>
<dbReference type="PANTHER" id="PTHR30319:SF1">
    <property type="entry name" value="TRANSCRIPTIONAL REPRESSOR PAAX"/>
    <property type="match status" value="1"/>
</dbReference>
<gene>
    <name evidence="3" type="ORF">GCM10017083_45470</name>
</gene>
<dbReference type="Gene3D" id="1.10.10.10">
    <property type="entry name" value="Winged helix-like DNA-binding domain superfamily/Winged helix DNA-binding domain"/>
    <property type="match status" value="1"/>
</dbReference>
<dbReference type="Pfam" id="PF07848">
    <property type="entry name" value="PaaX"/>
    <property type="match status" value="1"/>
</dbReference>
<dbReference type="EMBL" id="BMZS01000011">
    <property type="protein sequence ID" value="GHD59993.1"/>
    <property type="molecule type" value="Genomic_DNA"/>
</dbReference>
<dbReference type="InterPro" id="IPR036390">
    <property type="entry name" value="WH_DNA-bd_sf"/>
</dbReference>
<reference evidence="3" key="1">
    <citation type="journal article" date="2014" name="Int. J. Syst. Evol. Microbiol.">
        <title>Complete genome sequence of Corynebacterium casei LMG S-19264T (=DSM 44701T), isolated from a smear-ripened cheese.</title>
        <authorList>
            <consortium name="US DOE Joint Genome Institute (JGI-PGF)"/>
            <person name="Walter F."/>
            <person name="Albersmeier A."/>
            <person name="Kalinowski J."/>
            <person name="Ruckert C."/>
        </authorList>
    </citation>
    <scope>NUCLEOTIDE SEQUENCE</scope>
    <source>
        <strain evidence="3">KCTC 42651</strain>
    </source>
</reference>
<evidence type="ECO:0000259" key="1">
    <source>
        <dbReference type="Pfam" id="PF07848"/>
    </source>
</evidence>
<dbReference type="PANTHER" id="PTHR30319">
    <property type="entry name" value="PHENYLACETIC ACID REGULATOR-RELATED TRANSCRIPTIONAL REPRESSOR"/>
    <property type="match status" value="1"/>
</dbReference>
<dbReference type="InterPro" id="IPR036388">
    <property type="entry name" value="WH-like_DNA-bd_sf"/>
</dbReference>
<dbReference type="GO" id="GO:0006351">
    <property type="term" value="P:DNA-templated transcription"/>
    <property type="evidence" value="ECO:0007669"/>
    <property type="project" value="InterPro"/>
</dbReference>
<organism evidence="3 4">
    <name type="scientific">Thalassobaculum fulvum</name>
    <dbReference type="NCBI Taxonomy" id="1633335"/>
    <lineage>
        <taxon>Bacteria</taxon>
        <taxon>Pseudomonadati</taxon>
        <taxon>Pseudomonadota</taxon>
        <taxon>Alphaproteobacteria</taxon>
        <taxon>Rhodospirillales</taxon>
        <taxon>Thalassobaculaceae</taxon>
        <taxon>Thalassobaculum</taxon>
    </lineage>
</organism>
<proteinExistence type="predicted"/>
<dbReference type="InterPro" id="IPR012906">
    <property type="entry name" value="PaaX-like_N"/>
</dbReference>
<reference evidence="3" key="2">
    <citation type="submission" date="2020-09" db="EMBL/GenBank/DDBJ databases">
        <authorList>
            <person name="Sun Q."/>
            <person name="Kim S."/>
        </authorList>
    </citation>
    <scope>NUCLEOTIDE SEQUENCE</scope>
    <source>
        <strain evidence="3">KCTC 42651</strain>
    </source>
</reference>
<feature type="domain" description="Transcriptional repressor PaaX-like N-terminal" evidence="1">
    <location>
        <begin position="29"/>
        <end position="95"/>
    </location>
</feature>
<keyword evidence="4" id="KW-1185">Reference proteome</keyword>
<dbReference type="Pfam" id="PF08223">
    <property type="entry name" value="PaaX_C"/>
    <property type="match status" value="1"/>
</dbReference>
<dbReference type="Gene3D" id="1.20.58.1460">
    <property type="match status" value="1"/>
</dbReference>
<dbReference type="AlphaFoldDB" id="A0A919CRN9"/>
<evidence type="ECO:0000313" key="3">
    <source>
        <dbReference type="EMBL" id="GHD59993.1"/>
    </source>
</evidence>
<dbReference type="SUPFAM" id="SSF46785">
    <property type="entry name" value="Winged helix' DNA-binding domain"/>
    <property type="match status" value="1"/>
</dbReference>
<comment type="caution">
    <text evidence="3">The sequence shown here is derived from an EMBL/GenBank/DDBJ whole genome shotgun (WGS) entry which is preliminary data.</text>
</comment>
<dbReference type="RefSeq" id="WP_189993964.1">
    <property type="nucleotide sequence ID" value="NZ_BMZS01000011.1"/>
</dbReference>